<keyword evidence="1" id="KW-1133">Transmembrane helix</keyword>
<feature type="transmembrane region" description="Helical" evidence="1">
    <location>
        <begin position="75"/>
        <end position="93"/>
    </location>
</feature>
<feature type="transmembrane region" description="Helical" evidence="1">
    <location>
        <begin position="43"/>
        <end position="63"/>
    </location>
</feature>
<evidence type="ECO:0000313" key="3">
    <source>
        <dbReference type="Proteomes" id="UP001139068"/>
    </source>
</evidence>
<dbReference type="EMBL" id="JAIVFL010000001">
    <property type="protein sequence ID" value="MCI4674165.1"/>
    <property type="molecule type" value="Genomic_DNA"/>
</dbReference>
<name>A0ABS9YSI7_9MYCO</name>
<protein>
    <submittedName>
        <fullName evidence="2">Uncharacterized protein</fullName>
    </submittedName>
</protein>
<reference evidence="2" key="1">
    <citation type="journal article" date="2022" name="ISME J.">
        <title>Identification of active gaseous-alkane degraders at natural gas seeps.</title>
        <authorList>
            <person name="Farhan Ul Haque M."/>
            <person name="Hernandez M."/>
            <person name="Crombie A.T."/>
            <person name="Murrell J.C."/>
        </authorList>
    </citation>
    <scope>NUCLEOTIDE SEQUENCE</scope>
    <source>
        <strain evidence="2">ANDR5</strain>
    </source>
</reference>
<comment type="caution">
    <text evidence="2">The sequence shown here is derived from an EMBL/GenBank/DDBJ whole genome shotgun (WGS) entry which is preliminary data.</text>
</comment>
<proteinExistence type="predicted"/>
<keyword evidence="1" id="KW-0472">Membrane</keyword>
<evidence type="ECO:0000256" key="1">
    <source>
        <dbReference type="SAM" id="Phobius"/>
    </source>
</evidence>
<organism evidence="2 3">
    <name type="scientific">Candidatus Mycolicibacterium alkanivorans</name>
    <dbReference type="NCBI Taxonomy" id="2954114"/>
    <lineage>
        <taxon>Bacteria</taxon>
        <taxon>Bacillati</taxon>
        <taxon>Actinomycetota</taxon>
        <taxon>Actinomycetes</taxon>
        <taxon>Mycobacteriales</taxon>
        <taxon>Mycobacteriaceae</taxon>
        <taxon>Mycolicibacterium</taxon>
    </lineage>
</organism>
<feature type="transmembrane region" description="Helical" evidence="1">
    <location>
        <begin position="12"/>
        <end position="31"/>
    </location>
</feature>
<evidence type="ECO:0000313" key="2">
    <source>
        <dbReference type="EMBL" id="MCI4674165.1"/>
    </source>
</evidence>
<keyword evidence="1" id="KW-0812">Transmembrane</keyword>
<dbReference type="Proteomes" id="UP001139068">
    <property type="component" value="Unassembled WGS sequence"/>
</dbReference>
<sequence length="106" mass="11826">MAGRIVLVDSSTAMTLAQILPILLLTFAVELRRTRRHRSLSRIRQAVFLVLFGLVETTLVLSIDGALYPFQWFDIFSAFIISALLGLIFLMSLSDPALEPDDDDDA</sequence>
<accession>A0ABS9YSI7</accession>
<gene>
    <name evidence="2" type="ORF">K9U37_04135</name>
</gene>
<dbReference type="RefSeq" id="WP_243070632.1">
    <property type="nucleotide sequence ID" value="NZ_JAIVFL010000001.1"/>
</dbReference>
<keyword evidence="3" id="KW-1185">Reference proteome</keyword>